<evidence type="ECO:0000313" key="3">
    <source>
        <dbReference type="Proteomes" id="UP000675994"/>
    </source>
</evidence>
<evidence type="ECO:0000313" key="2">
    <source>
        <dbReference type="EMBL" id="QUM68798.1"/>
    </source>
</evidence>
<dbReference type="SUPFAM" id="SSF52402">
    <property type="entry name" value="Adenine nucleotide alpha hydrolases-like"/>
    <property type="match status" value="1"/>
</dbReference>
<dbReference type="Gene3D" id="3.40.50.620">
    <property type="entry name" value="HUPs"/>
    <property type="match status" value="1"/>
</dbReference>
<proteinExistence type="predicted"/>
<feature type="coiled-coil region" evidence="1">
    <location>
        <begin position="470"/>
        <end position="500"/>
    </location>
</feature>
<dbReference type="InterPro" id="IPR014729">
    <property type="entry name" value="Rossmann-like_a/b/a_fold"/>
</dbReference>
<gene>
    <name evidence="2" type="ORF">IPU22_09475</name>
</gene>
<name>A0AAQ0D5I5_9STAP</name>
<accession>A0AAQ0D5I5</accession>
<sequence>MQDHLQLVNFSKSFFIVQNDKQFELDGYYRQDMNQKSIYFTKDFRYETCAIQEYQVFILGELIDVRDSRKPVNSIVSDLLQHPIDSKAFLNEMSYYNGRYGLFIGFEDKLYFYNDATSFLSLYYHESQAVYASHSKLLHQLLQQIYGIKESLIKDKMRGFLDMSKYVNIYKFNANMRFELNAHQLKRVYPIEAHQTIETESIVKQAIPLMREMVEYIYRNDRPVVMSLTGGYDSRLSLALLKNKLSQTLFFTYLKTDERQVTDAQKRIYDMDQKAVQFIVDQLNLKHQFFNINNNNGEKEVADVYAHYESCHSRSMINYYSQHKQFQNVSHVKSSVFELSKGIRPPQFEKQYRNIDAYVSYLKKWTPIKKDAWVQHALARFIERNEIESCLDRGYHPYDVLYLESRMNSWHSAIIQESDPYMEVYNLINCRHILFQLMQMDYEERKRHAFHKAVIDQCWPLLHFFGVNTDKNLYNQYQNLEKQFEVYKNTQENVKELKLDYDTQDFDQTFEQQSIHFKLNHQKFLEHEAYRLNITNQRDEAVAIDIRTFYKNRKGRARIFITIGHEKYDIVDLGYESIEKTIAPHSQLTILVQSTKDIDRHSWIEAAKFQIKEIDLHKKVIE</sequence>
<dbReference type="RefSeq" id="WP_212574638.1">
    <property type="nucleotide sequence ID" value="NZ_CP063367.1"/>
</dbReference>
<keyword evidence="1" id="KW-0175">Coiled coil</keyword>
<organism evidence="2 3">
    <name type="scientific">Staphylococcus delphini</name>
    <dbReference type="NCBI Taxonomy" id="53344"/>
    <lineage>
        <taxon>Bacteria</taxon>
        <taxon>Bacillati</taxon>
        <taxon>Bacillota</taxon>
        <taxon>Bacilli</taxon>
        <taxon>Bacillales</taxon>
        <taxon>Staphylococcaceae</taxon>
        <taxon>Staphylococcus</taxon>
        <taxon>Staphylococcus intermedius group</taxon>
    </lineage>
</organism>
<evidence type="ECO:0000256" key="1">
    <source>
        <dbReference type="SAM" id="Coils"/>
    </source>
</evidence>
<dbReference type="EMBL" id="CP063367">
    <property type="protein sequence ID" value="QUM68798.1"/>
    <property type="molecule type" value="Genomic_DNA"/>
</dbReference>
<protein>
    <recommendedName>
        <fullName evidence="4">Asparagine synthetase domain-containing protein</fullName>
    </recommendedName>
</protein>
<dbReference type="Proteomes" id="UP000675994">
    <property type="component" value="Chromosome"/>
</dbReference>
<dbReference type="AlphaFoldDB" id="A0AAQ0D5I5"/>
<evidence type="ECO:0008006" key="4">
    <source>
        <dbReference type="Google" id="ProtNLM"/>
    </source>
</evidence>
<dbReference type="Pfam" id="PF03054">
    <property type="entry name" value="tRNA_Me_trans"/>
    <property type="match status" value="1"/>
</dbReference>
<reference evidence="2" key="1">
    <citation type="journal article" date="2021" name="Front. Microbiol.">
        <title>Presence and Characterization of a Novel cfr-Carrying Tn558 Transposon Derivative in Staphylococcus delphini Isolated From Retail Food.</title>
        <authorList>
            <person name="Zhang F."/>
            <person name="Wu S."/>
            <person name="Huang J."/>
            <person name="Yang R."/>
            <person name="Zhang J."/>
            <person name="Lei T."/>
            <person name="Dai J."/>
            <person name="Ding Y."/>
            <person name="Xue L."/>
            <person name="Wang J."/>
            <person name="Chen M."/>
            <person name="Wu Q."/>
        </authorList>
    </citation>
    <scope>NUCLEOTIDE SEQUENCE</scope>
    <source>
        <strain evidence="2">2794-1</strain>
    </source>
</reference>